<dbReference type="Pfam" id="PF16882">
    <property type="entry name" value="DUF5079"/>
    <property type="match status" value="1"/>
</dbReference>
<evidence type="ECO:0000256" key="1">
    <source>
        <dbReference type="SAM" id="Phobius"/>
    </source>
</evidence>
<dbReference type="Proteomes" id="UP000095412">
    <property type="component" value="Unassembled WGS sequence"/>
</dbReference>
<organism evidence="2 5">
    <name type="scientific">Staphylococcus caeli</name>
    <dbReference type="NCBI Taxonomy" id="2201815"/>
    <lineage>
        <taxon>Bacteria</taxon>
        <taxon>Bacillati</taxon>
        <taxon>Bacillota</taxon>
        <taxon>Bacilli</taxon>
        <taxon>Bacillales</taxon>
        <taxon>Staphylococcaceae</taxon>
        <taxon>Staphylococcus</taxon>
    </lineage>
</organism>
<accession>A0A1D4JZH7</accession>
<evidence type="ECO:0000313" key="3">
    <source>
        <dbReference type="EMBL" id="SCS85973.1"/>
    </source>
</evidence>
<feature type="transmembrane region" description="Helical" evidence="1">
    <location>
        <begin position="145"/>
        <end position="168"/>
    </location>
</feature>
<keyword evidence="4" id="KW-1185">Reference proteome</keyword>
<keyword evidence="1" id="KW-1133">Transmembrane helix</keyword>
<evidence type="ECO:0008006" key="6">
    <source>
        <dbReference type="Google" id="ProtNLM"/>
    </source>
</evidence>
<reference evidence="2 5" key="1">
    <citation type="submission" date="2016-09" db="EMBL/GenBank/DDBJ databases">
        <authorList>
            <consortium name="Pathogen Informatics"/>
        </authorList>
    </citation>
    <scope>NUCLEOTIDE SEQUENCE [LARGE SCALE GENOMIC DNA]</scope>
    <source>
        <strain evidence="2 5">82B</strain>
    </source>
</reference>
<keyword evidence="1" id="KW-0812">Transmembrane</keyword>
<feature type="transmembrane region" description="Helical" evidence="1">
    <location>
        <begin position="42"/>
        <end position="62"/>
    </location>
</feature>
<dbReference type="EMBL" id="FMPG01000002">
    <property type="protein sequence ID" value="SCS66931.1"/>
    <property type="molecule type" value="Genomic_DNA"/>
</dbReference>
<feature type="transmembrane region" description="Helical" evidence="1">
    <location>
        <begin position="74"/>
        <end position="100"/>
    </location>
</feature>
<feature type="transmembrane region" description="Helical" evidence="1">
    <location>
        <begin position="12"/>
        <end position="36"/>
    </location>
</feature>
<evidence type="ECO:0000313" key="4">
    <source>
        <dbReference type="Proteomes" id="UP000095412"/>
    </source>
</evidence>
<dbReference type="InterPro" id="IPR031690">
    <property type="entry name" value="DUF5079"/>
</dbReference>
<gene>
    <name evidence="2" type="ORF">SAMEA2297795_00941</name>
    <name evidence="3" type="ORF">SAMEA2297796_01262</name>
</gene>
<dbReference type="RefSeq" id="WP_069995436.1">
    <property type="nucleotide sequence ID" value="NZ_FMPG01000002.1"/>
</dbReference>
<name>A0A1D4JZH7_9STAP</name>
<proteinExistence type="predicted"/>
<keyword evidence="1" id="KW-0472">Membrane</keyword>
<feature type="transmembrane region" description="Helical" evidence="1">
    <location>
        <begin position="112"/>
        <end position="133"/>
    </location>
</feature>
<sequence>MKENFVKNIKKAYISPFAIFINALTLLFSAIIILDNHLLNKLPIYICVFYILWIIINIIYLIQEKNKKYKMSKLSVVRYLIINILCGYSVSMAFASVYVFGALSQGYLVFDYWLLVIGAIFLSWLGLHIFAISEFDIANRMSGSMFNLLGIILKLISFALLIYLSVVVPEVEDVANFIWGSIIIIICSDLLIGRSYFNYAFYLSSIEDKN</sequence>
<feature type="transmembrane region" description="Helical" evidence="1">
    <location>
        <begin position="174"/>
        <end position="192"/>
    </location>
</feature>
<reference evidence="3 4" key="2">
    <citation type="submission" date="2016-09" db="EMBL/GenBank/DDBJ databases">
        <authorList>
            <consortium name="Pathogen Informatics"/>
            <person name="Sun Q."/>
            <person name="Inoue M."/>
        </authorList>
    </citation>
    <scope>NUCLEOTIDE SEQUENCE [LARGE SCALE GENOMIC DNA]</scope>
    <source>
        <strain evidence="3 4">82C</strain>
    </source>
</reference>
<dbReference type="Proteomes" id="UP000095768">
    <property type="component" value="Unassembled WGS sequence"/>
</dbReference>
<evidence type="ECO:0000313" key="5">
    <source>
        <dbReference type="Proteomes" id="UP000095768"/>
    </source>
</evidence>
<dbReference type="AlphaFoldDB" id="A0A1D4JZH7"/>
<evidence type="ECO:0000313" key="2">
    <source>
        <dbReference type="EMBL" id="SCS66931.1"/>
    </source>
</evidence>
<dbReference type="EMBL" id="FMPI01000007">
    <property type="protein sequence ID" value="SCS85973.1"/>
    <property type="molecule type" value="Genomic_DNA"/>
</dbReference>
<protein>
    <recommendedName>
        <fullName evidence="6">DUF5079 family protein</fullName>
    </recommendedName>
</protein>
<dbReference type="OrthoDB" id="2414333at2"/>